<proteinExistence type="predicted"/>
<reference evidence="2 3" key="1">
    <citation type="submission" date="2019-12" db="EMBL/GenBank/DDBJ databases">
        <authorList>
            <person name="Alioto T."/>
            <person name="Alioto T."/>
            <person name="Gomez Garrido J."/>
        </authorList>
    </citation>
    <scope>NUCLEOTIDE SEQUENCE [LARGE SCALE GENOMIC DNA]</scope>
</reference>
<keyword evidence="3" id="KW-1185">Reference proteome</keyword>
<keyword evidence="1" id="KW-1133">Transmembrane helix</keyword>
<dbReference type="EMBL" id="CACTIH010000359">
    <property type="protein sequence ID" value="CAA2959962.1"/>
    <property type="molecule type" value="Genomic_DNA"/>
</dbReference>
<dbReference type="AlphaFoldDB" id="A0A8S0PZ83"/>
<keyword evidence="1" id="KW-0472">Membrane</keyword>
<dbReference type="PANTHER" id="PTHR33597">
    <property type="entry name" value="OS02G0760400 PROTEIN"/>
    <property type="match status" value="1"/>
</dbReference>
<dbReference type="PANTHER" id="PTHR33597:SF11">
    <property type="entry name" value="OS07G0620600 PROTEIN"/>
    <property type="match status" value="1"/>
</dbReference>
<evidence type="ECO:0000313" key="2">
    <source>
        <dbReference type="EMBL" id="CAA2959962.1"/>
    </source>
</evidence>
<gene>
    <name evidence="2" type="ORF">OLEA9_A105199</name>
</gene>
<organism evidence="2 3">
    <name type="scientific">Olea europaea subsp. europaea</name>
    <dbReference type="NCBI Taxonomy" id="158383"/>
    <lineage>
        <taxon>Eukaryota</taxon>
        <taxon>Viridiplantae</taxon>
        <taxon>Streptophyta</taxon>
        <taxon>Embryophyta</taxon>
        <taxon>Tracheophyta</taxon>
        <taxon>Spermatophyta</taxon>
        <taxon>Magnoliopsida</taxon>
        <taxon>eudicotyledons</taxon>
        <taxon>Gunneridae</taxon>
        <taxon>Pentapetalae</taxon>
        <taxon>asterids</taxon>
        <taxon>lamiids</taxon>
        <taxon>Lamiales</taxon>
        <taxon>Oleaceae</taxon>
        <taxon>Oleeae</taxon>
        <taxon>Olea</taxon>
    </lineage>
</organism>
<feature type="transmembrane region" description="Helical" evidence="1">
    <location>
        <begin position="45"/>
        <end position="63"/>
    </location>
</feature>
<name>A0A8S0PZ83_OLEEU</name>
<sequence>MDRMTREYRAGNRIKMNNELNGFGIKFNFDNLLIIKLLDCRVLRIISRSLLLAMVLVALLSLGRIRRDSTNGFSEFDANSDINRFKTLSILFRDLVYEGLIKKGNRGLILGSCIGDIEDDFPFINGFGIDLAVESNQNQKKLSKVDVFDFVLALGWI</sequence>
<dbReference type="Proteomes" id="UP000594638">
    <property type="component" value="Unassembled WGS sequence"/>
</dbReference>
<evidence type="ECO:0000256" key="1">
    <source>
        <dbReference type="SAM" id="Phobius"/>
    </source>
</evidence>
<dbReference type="OrthoDB" id="1919622at2759"/>
<keyword evidence="1" id="KW-0812">Transmembrane</keyword>
<protein>
    <submittedName>
        <fullName evidence="2">Uncharacterized protein</fullName>
    </submittedName>
</protein>
<comment type="caution">
    <text evidence="2">The sequence shown here is derived from an EMBL/GenBank/DDBJ whole genome shotgun (WGS) entry which is preliminary data.</text>
</comment>
<dbReference type="Gramene" id="OE9A105199T1">
    <property type="protein sequence ID" value="OE9A105199C1"/>
    <property type="gene ID" value="OE9A105199"/>
</dbReference>
<accession>A0A8S0PZ83</accession>
<evidence type="ECO:0000313" key="3">
    <source>
        <dbReference type="Proteomes" id="UP000594638"/>
    </source>
</evidence>